<accession>A0A183DJJ0</accession>
<dbReference type="WBParaSite" id="GPUH_0000889101-mRNA-1">
    <property type="protein sequence ID" value="GPUH_0000889101-mRNA-1"/>
    <property type="gene ID" value="GPUH_0000889101"/>
</dbReference>
<sequence length="83" mass="9383">LMLPNLRTLHIRESLAPFEVPPLDQICAPIQDLRICTHRIRARHLLAICRALATTVRRLELLLTVIVPEGAGTAEVRHLSLLY</sequence>
<protein>
    <submittedName>
        <fullName evidence="1">F-box/LRR-repeat protein 7</fullName>
    </submittedName>
</protein>
<dbReference type="AlphaFoldDB" id="A0A183DJJ0"/>
<evidence type="ECO:0000313" key="1">
    <source>
        <dbReference type="WBParaSite" id="GPUH_0000889101-mRNA-1"/>
    </source>
</evidence>
<organism evidence="1">
    <name type="scientific">Gongylonema pulchrum</name>
    <dbReference type="NCBI Taxonomy" id="637853"/>
    <lineage>
        <taxon>Eukaryota</taxon>
        <taxon>Metazoa</taxon>
        <taxon>Ecdysozoa</taxon>
        <taxon>Nematoda</taxon>
        <taxon>Chromadorea</taxon>
        <taxon>Rhabditida</taxon>
        <taxon>Spirurina</taxon>
        <taxon>Spiruromorpha</taxon>
        <taxon>Spiruroidea</taxon>
        <taxon>Gongylonematidae</taxon>
        <taxon>Gongylonema</taxon>
    </lineage>
</organism>
<proteinExistence type="predicted"/>
<name>A0A183DJJ0_9BILA</name>
<reference evidence="1" key="1">
    <citation type="submission" date="2016-06" db="UniProtKB">
        <authorList>
            <consortium name="WormBaseParasite"/>
        </authorList>
    </citation>
    <scope>IDENTIFICATION</scope>
</reference>